<sequence>MENLIVFGAIAIAVIYLARKWFGKGGGGCGCGCDCSASKDGTECCGGEGKCIDDLRQK</sequence>
<dbReference type="Proteomes" id="UP000002601">
    <property type="component" value="Chromosome"/>
</dbReference>
<proteinExistence type="predicted"/>
<dbReference type="EMBL" id="CP001649">
    <property type="protein sequence ID" value="ACS78843.1"/>
    <property type="molecule type" value="Genomic_DNA"/>
</dbReference>
<evidence type="ECO:0008006" key="3">
    <source>
        <dbReference type="Google" id="ProtNLM"/>
    </source>
</evidence>
<gene>
    <name evidence="1" type="ordered locus">Desal_0777</name>
</gene>
<dbReference type="RefSeq" id="WP_015850662.1">
    <property type="nucleotide sequence ID" value="NC_012881.1"/>
</dbReference>
<dbReference type="AlphaFoldDB" id="C6BZ19"/>
<dbReference type="eggNOG" id="ENOG5030Q3Y">
    <property type="taxonomic scope" value="Bacteria"/>
</dbReference>
<keyword evidence="2" id="KW-1185">Reference proteome</keyword>
<protein>
    <recommendedName>
        <fullName evidence="3">Virus attachment protein p12 family protein</fullName>
    </recommendedName>
</protein>
<evidence type="ECO:0000313" key="2">
    <source>
        <dbReference type="Proteomes" id="UP000002601"/>
    </source>
</evidence>
<evidence type="ECO:0000313" key="1">
    <source>
        <dbReference type="EMBL" id="ACS78843.1"/>
    </source>
</evidence>
<organism evidence="1 2">
    <name type="scientific">Maridesulfovibrio salexigens (strain ATCC 14822 / DSM 2638 / NCIMB 8403 / VKM B-1763)</name>
    <name type="common">Desulfovibrio salexigens</name>
    <dbReference type="NCBI Taxonomy" id="526222"/>
    <lineage>
        <taxon>Bacteria</taxon>
        <taxon>Pseudomonadati</taxon>
        <taxon>Thermodesulfobacteriota</taxon>
        <taxon>Desulfovibrionia</taxon>
        <taxon>Desulfovibrionales</taxon>
        <taxon>Desulfovibrionaceae</taxon>
        <taxon>Maridesulfovibrio</taxon>
    </lineage>
</organism>
<dbReference type="HOGENOM" id="CLU_2971943_0_0_7"/>
<dbReference type="KEGG" id="dsa:Desal_0777"/>
<name>C6BZ19_MARSD</name>
<accession>C6BZ19</accession>
<reference evidence="1 2" key="1">
    <citation type="submission" date="2009-06" db="EMBL/GenBank/DDBJ databases">
        <title>Complete sequence of Desulfovibrio salexigens DSM 2638.</title>
        <authorList>
            <consortium name="US DOE Joint Genome Institute"/>
            <person name="Lucas S."/>
            <person name="Copeland A."/>
            <person name="Lapidus A."/>
            <person name="Glavina del Rio T."/>
            <person name="Tice H."/>
            <person name="Bruce D."/>
            <person name="Goodwin L."/>
            <person name="Pitluck S."/>
            <person name="Munk A.C."/>
            <person name="Brettin T."/>
            <person name="Detter J.C."/>
            <person name="Han C."/>
            <person name="Tapia R."/>
            <person name="Larimer F."/>
            <person name="Land M."/>
            <person name="Hauser L."/>
            <person name="Kyrpides N."/>
            <person name="Anderson I."/>
            <person name="Wall J.D."/>
            <person name="Arkin A.P."/>
            <person name="Dehal P."/>
            <person name="Chivian D."/>
            <person name="Giles B."/>
            <person name="Hazen T.C."/>
        </authorList>
    </citation>
    <scope>NUCLEOTIDE SEQUENCE [LARGE SCALE GENOMIC DNA]</scope>
    <source>
        <strain evidence="2">ATCC 14822 / DSM 2638 / NCIMB 8403 / VKM B-1763</strain>
    </source>
</reference>